<sequence>MERFSKPAAGGIIEKNVDGIDYILIQERSKEDAKLEEGLLEIPAGKIREFENIYECLRREIWEETGLQVTEIDGEKDSTIFESNRYKVLNYTPFACSQNIEGNYPVMVETFICKVKGEMLAKTNETKNIRWISLKDLKELIVKDKNRFYPMHIKTLEKYIDMKSKAL</sequence>
<evidence type="ECO:0000259" key="3">
    <source>
        <dbReference type="PROSITE" id="PS51462"/>
    </source>
</evidence>
<evidence type="ECO:0000313" key="5">
    <source>
        <dbReference type="Proteomes" id="UP000726170"/>
    </source>
</evidence>
<dbReference type="PROSITE" id="PS00893">
    <property type="entry name" value="NUDIX_BOX"/>
    <property type="match status" value="1"/>
</dbReference>
<dbReference type="PROSITE" id="PS51462">
    <property type="entry name" value="NUDIX"/>
    <property type="match status" value="1"/>
</dbReference>
<evidence type="ECO:0000313" key="4">
    <source>
        <dbReference type="EMBL" id="MBU5483708.1"/>
    </source>
</evidence>
<evidence type="ECO:0000256" key="1">
    <source>
        <dbReference type="ARBA" id="ARBA00001946"/>
    </source>
</evidence>
<reference evidence="4 5" key="1">
    <citation type="submission" date="2021-06" db="EMBL/GenBank/DDBJ databases">
        <authorList>
            <person name="Sun Q."/>
            <person name="Li D."/>
        </authorList>
    </citation>
    <scope>NUCLEOTIDE SEQUENCE [LARGE SCALE GENOMIC DNA]</scope>
    <source>
        <strain evidence="4 5">MSJ-11</strain>
    </source>
</reference>
<proteinExistence type="predicted"/>
<gene>
    <name evidence="4" type="ORF">KQI86_05150</name>
</gene>
<evidence type="ECO:0000256" key="2">
    <source>
        <dbReference type="ARBA" id="ARBA00022801"/>
    </source>
</evidence>
<keyword evidence="2" id="KW-0378">Hydrolase</keyword>
<dbReference type="Proteomes" id="UP000726170">
    <property type="component" value="Unassembled WGS sequence"/>
</dbReference>
<protein>
    <submittedName>
        <fullName evidence="4">NUDIX domain-containing protein</fullName>
    </submittedName>
</protein>
<dbReference type="PANTHER" id="PTHR43046">
    <property type="entry name" value="GDP-MANNOSE MANNOSYL HYDROLASE"/>
    <property type="match status" value="1"/>
</dbReference>
<dbReference type="InterPro" id="IPR000086">
    <property type="entry name" value="NUDIX_hydrolase_dom"/>
</dbReference>
<dbReference type="PANTHER" id="PTHR43046:SF14">
    <property type="entry name" value="MUTT_NUDIX FAMILY PROTEIN"/>
    <property type="match status" value="1"/>
</dbReference>
<dbReference type="CDD" id="cd02883">
    <property type="entry name" value="NUDIX_Hydrolase"/>
    <property type="match status" value="1"/>
</dbReference>
<comment type="cofactor">
    <cofactor evidence="1">
        <name>Mg(2+)</name>
        <dbReference type="ChEBI" id="CHEBI:18420"/>
    </cofactor>
</comment>
<keyword evidence="5" id="KW-1185">Reference proteome</keyword>
<dbReference type="InterPro" id="IPR020084">
    <property type="entry name" value="NUDIX_hydrolase_CS"/>
</dbReference>
<dbReference type="Pfam" id="PF00293">
    <property type="entry name" value="NUDIX"/>
    <property type="match status" value="1"/>
</dbReference>
<organism evidence="4 5">
    <name type="scientific">Clostridium mobile</name>
    <dbReference type="NCBI Taxonomy" id="2841512"/>
    <lineage>
        <taxon>Bacteria</taxon>
        <taxon>Bacillati</taxon>
        <taxon>Bacillota</taxon>
        <taxon>Clostridia</taxon>
        <taxon>Eubacteriales</taxon>
        <taxon>Clostridiaceae</taxon>
        <taxon>Clostridium</taxon>
    </lineage>
</organism>
<name>A0ABS6EER8_9CLOT</name>
<dbReference type="EMBL" id="JAHLQF010000001">
    <property type="protein sequence ID" value="MBU5483708.1"/>
    <property type="molecule type" value="Genomic_DNA"/>
</dbReference>
<comment type="caution">
    <text evidence="4">The sequence shown here is derived from an EMBL/GenBank/DDBJ whole genome shotgun (WGS) entry which is preliminary data.</text>
</comment>
<accession>A0ABS6EER8</accession>
<feature type="domain" description="Nudix hydrolase" evidence="3">
    <location>
        <begin position="4"/>
        <end position="154"/>
    </location>
</feature>